<dbReference type="InterPro" id="IPR036396">
    <property type="entry name" value="Cyt_P450_sf"/>
</dbReference>
<proteinExistence type="predicted"/>
<protein>
    <submittedName>
        <fullName evidence="1">Uncharacterized protein</fullName>
    </submittedName>
</protein>
<dbReference type="AlphaFoldDB" id="A0AA39A1A7"/>
<keyword evidence="2" id="KW-1185">Reference proteome</keyword>
<dbReference type="GO" id="GO:0020037">
    <property type="term" value="F:heme binding"/>
    <property type="evidence" value="ECO:0007669"/>
    <property type="project" value="InterPro"/>
</dbReference>
<dbReference type="Pfam" id="PF00067">
    <property type="entry name" value="p450"/>
    <property type="match status" value="1"/>
</dbReference>
<organism evidence="1 2">
    <name type="scientific">Vitis rotundifolia</name>
    <name type="common">Muscadine grape</name>
    <dbReference type="NCBI Taxonomy" id="103349"/>
    <lineage>
        <taxon>Eukaryota</taxon>
        <taxon>Viridiplantae</taxon>
        <taxon>Streptophyta</taxon>
        <taxon>Embryophyta</taxon>
        <taxon>Tracheophyta</taxon>
        <taxon>Spermatophyta</taxon>
        <taxon>Magnoliopsida</taxon>
        <taxon>eudicotyledons</taxon>
        <taxon>Gunneridae</taxon>
        <taxon>Pentapetalae</taxon>
        <taxon>rosids</taxon>
        <taxon>Vitales</taxon>
        <taxon>Vitaceae</taxon>
        <taxon>Viteae</taxon>
        <taxon>Vitis</taxon>
    </lineage>
</organism>
<reference evidence="1 2" key="1">
    <citation type="journal article" date="2023" name="BMC Biotechnol.">
        <title>Vitis rotundifolia cv Carlos genome sequencing.</title>
        <authorList>
            <person name="Huff M."/>
            <person name="Hulse-Kemp A."/>
            <person name="Scheffler B."/>
            <person name="Youngblood R."/>
            <person name="Simpson S."/>
            <person name="Babiker E."/>
            <person name="Staton M."/>
        </authorList>
    </citation>
    <scope>NUCLEOTIDE SEQUENCE [LARGE SCALE GENOMIC DNA]</scope>
    <source>
        <tissue evidence="1">Leaf</tissue>
    </source>
</reference>
<sequence length="136" mass="15824">MILNTRYFGEGKKDGGPGVEEKQHVESLFTVLAHLYAFSLSDFFLWLKVLDLDGHEKTIREAMNKFNKYHDPIVDQRVEQWRNGEKKEPEDLLDVFISVKDSNGEPLLSVAEIKAQCTVRLLENFLLMSHMTRVWL</sequence>
<dbReference type="GO" id="GO:0005506">
    <property type="term" value="F:iron ion binding"/>
    <property type="evidence" value="ECO:0007669"/>
    <property type="project" value="InterPro"/>
</dbReference>
<dbReference type="Gene3D" id="1.10.630.10">
    <property type="entry name" value="Cytochrome P450"/>
    <property type="match status" value="1"/>
</dbReference>
<dbReference type="GO" id="GO:0004497">
    <property type="term" value="F:monooxygenase activity"/>
    <property type="evidence" value="ECO:0007669"/>
    <property type="project" value="InterPro"/>
</dbReference>
<dbReference type="GO" id="GO:0016705">
    <property type="term" value="F:oxidoreductase activity, acting on paired donors, with incorporation or reduction of molecular oxygen"/>
    <property type="evidence" value="ECO:0007669"/>
    <property type="project" value="InterPro"/>
</dbReference>
<dbReference type="InterPro" id="IPR001128">
    <property type="entry name" value="Cyt_P450"/>
</dbReference>
<comment type="caution">
    <text evidence="1">The sequence shown here is derived from an EMBL/GenBank/DDBJ whole genome shotgun (WGS) entry which is preliminary data.</text>
</comment>
<name>A0AA39A1A7_VITRO</name>
<gene>
    <name evidence="1" type="ORF">PVL29_007956</name>
</gene>
<dbReference type="EMBL" id="JARBHA010000006">
    <property type="protein sequence ID" value="KAJ9699123.1"/>
    <property type="molecule type" value="Genomic_DNA"/>
</dbReference>
<accession>A0AA39A1A7</accession>
<dbReference type="Proteomes" id="UP001168098">
    <property type="component" value="Unassembled WGS sequence"/>
</dbReference>
<evidence type="ECO:0000313" key="2">
    <source>
        <dbReference type="Proteomes" id="UP001168098"/>
    </source>
</evidence>
<dbReference type="SUPFAM" id="SSF48264">
    <property type="entry name" value="Cytochrome P450"/>
    <property type="match status" value="1"/>
</dbReference>
<evidence type="ECO:0000313" key="1">
    <source>
        <dbReference type="EMBL" id="KAJ9699123.1"/>
    </source>
</evidence>